<feature type="binding site" evidence="5">
    <location>
        <begin position="100"/>
        <end position="102"/>
    </location>
    <ligand>
        <name>S-adenosyl-L-methionine</name>
        <dbReference type="ChEBI" id="CHEBI:59789"/>
    </ligand>
</feature>
<dbReference type="PANTHER" id="PTHR14614">
    <property type="entry name" value="HEPATOCELLULAR CARCINOMA-ASSOCIATED ANTIGEN"/>
    <property type="match status" value="1"/>
</dbReference>
<dbReference type="AlphaFoldDB" id="A0A4P9Z620"/>
<organism evidence="6 7">
    <name type="scientific">Syncephalis pseudoplumigaleata</name>
    <dbReference type="NCBI Taxonomy" id="1712513"/>
    <lineage>
        <taxon>Eukaryota</taxon>
        <taxon>Fungi</taxon>
        <taxon>Fungi incertae sedis</taxon>
        <taxon>Zoopagomycota</taxon>
        <taxon>Zoopagomycotina</taxon>
        <taxon>Zoopagomycetes</taxon>
        <taxon>Zoopagales</taxon>
        <taxon>Piptocephalidaceae</taxon>
        <taxon>Syncephalis</taxon>
    </lineage>
</organism>
<dbReference type="GO" id="GO:0005737">
    <property type="term" value="C:cytoplasm"/>
    <property type="evidence" value="ECO:0007669"/>
    <property type="project" value="UniProtKB-SubCell"/>
</dbReference>
<evidence type="ECO:0000256" key="5">
    <source>
        <dbReference type="HAMAP-Rule" id="MF_03223"/>
    </source>
</evidence>
<comment type="function">
    <text evidence="5">S-adenosyl-L-methionine-dependent protein methyltransferase that trimethylates the N-terminal glycine 'Gly-2' of elongation factor 1-alpha, before also catalyzing the mono- and dimethylation of 'Lys-3'.</text>
</comment>
<dbReference type="InterPro" id="IPR025784">
    <property type="entry name" value="EFM7"/>
</dbReference>
<accession>A0A4P9Z620</accession>
<keyword evidence="3 5" id="KW-0808">Transferase</keyword>
<dbReference type="GO" id="GO:0032259">
    <property type="term" value="P:methylation"/>
    <property type="evidence" value="ECO:0007669"/>
    <property type="project" value="UniProtKB-KW"/>
</dbReference>
<evidence type="ECO:0000313" key="7">
    <source>
        <dbReference type="Proteomes" id="UP000278143"/>
    </source>
</evidence>
<comment type="subcellular location">
    <subcellularLocation>
        <location evidence="5">Cytoplasm</location>
    </subcellularLocation>
</comment>
<dbReference type="InterPro" id="IPR019410">
    <property type="entry name" value="Methyltransf_16"/>
</dbReference>
<dbReference type="PANTHER" id="PTHR14614:SF10">
    <property type="entry name" value="PROTEIN N-TERMINAL AND LYSINE N-METHYLTRANSFERASE EFM7"/>
    <property type="match status" value="1"/>
</dbReference>
<dbReference type="Proteomes" id="UP000278143">
    <property type="component" value="Unassembled WGS sequence"/>
</dbReference>
<name>A0A4P9Z620_9FUNG</name>
<keyword evidence="4 5" id="KW-0949">S-adenosyl-L-methionine</keyword>
<keyword evidence="7" id="KW-1185">Reference proteome</keyword>
<evidence type="ECO:0000313" key="6">
    <source>
        <dbReference type="EMBL" id="RKP27271.1"/>
    </source>
</evidence>
<comment type="similarity">
    <text evidence="5">Belongs to the class I-like SAM-binding methyltransferase superfamily. EFM7 family.</text>
</comment>
<keyword evidence="1 5" id="KW-0963">Cytoplasm</keyword>
<dbReference type="SUPFAM" id="SSF53335">
    <property type="entry name" value="S-adenosyl-L-methionine-dependent methyltransferases"/>
    <property type="match status" value="1"/>
</dbReference>
<dbReference type="EMBL" id="KZ989238">
    <property type="protein sequence ID" value="RKP27271.1"/>
    <property type="molecule type" value="Genomic_DNA"/>
</dbReference>
<dbReference type="EC" id="2.1.1.-" evidence="5"/>
<feature type="binding site" evidence="5">
    <location>
        <position position="122"/>
    </location>
    <ligand>
        <name>S-adenosyl-L-methionine</name>
        <dbReference type="ChEBI" id="CHEBI:59789"/>
    </ligand>
</feature>
<dbReference type="HAMAP" id="MF_03223">
    <property type="entry name" value="Methyltr_EFM7"/>
    <property type="match status" value="1"/>
</dbReference>
<dbReference type="GO" id="GO:0071885">
    <property type="term" value="F:N-terminal protein N-methyltransferase activity"/>
    <property type="evidence" value="ECO:0007669"/>
    <property type="project" value="UniProtKB-UniRule"/>
</dbReference>
<protein>
    <recommendedName>
        <fullName evidence="5">Protein N-terminal and lysine N-methyltransferase EFM7</fullName>
        <ecNumber evidence="5">2.1.1.-</ecNumber>
    </recommendedName>
    <alternativeName>
        <fullName evidence="5">Elongation factor methyltransferase 7</fullName>
    </alternativeName>
</protein>
<dbReference type="InterPro" id="IPR029063">
    <property type="entry name" value="SAM-dependent_MTases_sf"/>
</dbReference>
<gene>
    <name evidence="5" type="primary">EFM7</name>
    <name evidence="6" type="ORF">SYNPS1DRAFT_27068</name>
</gene>
<feature type="binding site" evidence="5">
    <location>
        <position position="73"/>
    </location>
    <ligand>
        <name>S-adenosyl-L-methionine</name>
        <dbReference type="ChEBI" id="CHEBI:59789"/>
    </ligand>
</feature>
<evidence type="ECO:0000256" key="3">
    <source>
        <dbReference type="ARBA" id="ARBA00022679"/>
    </source>
</evidence>
<evidence type="ECO:0000256" key="2">
    <source>
        <dbReference type="ARBA" id="ARBA00022603"/>
    </source>
</evidence>
<keyword evidence="2 5" id="KW-0489">Methyltransferase</keyword>
<dbReference type="Gene3D" id="3.40.50.150">
    <property type="entry name" value="Vaccinia Virus protein VP39"/>
    <property type="match status" value="1"/>
</dbReference>
<evidence type="ECO:0000256" key="4">
    <source>
        <dbReference type="ARBA" id="ARBA00022691"/>
    </source>
</evidence>
<reference evidence="7" key="1">
    <citation type="journal article" date="2018" name="Nat. Microbiol.">
        <title>Leveraging single-cell genomics to expand the fungal tree of life.</title>
        <authorList>
            <person name="Ahrendt S.R."/>
            <person name="Quandt C.A."/>
            <person name="Ciobanu D."/>
            <person name="Clum A."/>
            <person name="Salamov A."/>
            <person name="Andreopoulos B."/>
            <person name="Cheng J.F."/>
            <person name="Woyke T."/>
            <person name="Pelin A."/>
            <person name="Henrissat B."/>
            <person name="Reynolds N.K."/>
            <person name="Benny G.L."/>
            <person name="Smith M.E."/>
            <person name="James T.Y."/>
            <person name="Grigoriev I.V."/>
        </authorList>
    </citation>
    <scope>NUCLEOTIDE SEQUENCE [LARGE SCALE GENOMIC DNA]</scope>
    <source>
        <strain evidence="7">Benny S71-1</strain>
    </source>
</reference>
<dbReference type="PROSITE" id="PS51560">
    <property type="entry name" value="SAM_MT_NNT1"/>
    <property type="match status" value="1"/>
</dbReference>
<dbReference type="OrthoDB" id="46564at2759"/>
<feature type="binding site" evidence="5">
    <location>
        <position position="184"/>
    </location>
    <ligand>
        <name>S-adenosyl-L-methionine</name>
        <dbReference type="ChEBI" id="CHEBI:59789"/>
    </ligand>
</feature>
<proteinExistence type="inferred from homology"/>
<dbReference type="Pfam" id="PF10294">
    <property type="entry name" value="Methyltransf_16"/>
    <property type="match status" value="1"/>
</dbReference>
<evidence type="ECO:0000256" key="1">
    <source>
        <dbReference type="ARBA" id="ARBA00022490"/>
    </source>
</evidence>
<feature type="binding site" evidence="5">
    <location>
        <position position="156"/>
    </location>
    <ligand>
        <name>S-adenosyl-L-methionine</name>
        <dbReference type="ChEBI" id="CHEBI:59789"/>
    </ligand>
</feature>
<dbReference type="GO" id="GO:0016279">
    <property type="term" value="F:protein-lysine N-methyltransferase activity"/>
    <property type="evidence" value="ECO:0007669"/>
    <property type="project" value="UniProtKB-UniRule"/>
</dbReference>
<sequence length="325" mass="35709">MADHDHARCSSTSDHEDDTFMDAGMFEEPEAFRPPSPVATFVEHERPADVTVGPSTLRLRLVGAHPLWGHHLWNAARVFANYLEARAATLCRGRRVLELGAGAGLPGLVTALHGAQRVLLTDYPDADLLDNLTMNAKSVASDAYDAGHLAVQGYLWGADTRSLVAAVNEHDAVEAGTFDLVILSDLIFNHTEHRAMLQTVRACLSRAAGLPVTQATLSRNNEALQRIARDAPCPPLPPLSERETAAPQALVFFSHHRPWWAARDLHFFELAQSSSPIYGGFHVERILEEQLQPMFAEDPGSAEVRATVHGYRLTLREHDNAMPAQ</sequence>